<evidence type="ECO:0000313" key="3">
    <source>
        <dbReference type="Proteomes" id="UP001595925"/>
    </source>
</evidence>
<dbReference type="RefSeq" id="WP_224828635.1">
    <property type="nucleotide sequence ID" value="NZ_JAIVEF010000008.1"/>
</dbReference>
<dbReference type="EMBL" id="JBHSJG010000055">
    <property type="protein sequence ID" value="MFC4989828.1"/>
    <property type="molecule type" value="Genomic_DNA"/>
</dbReference>
<keyword evidence="3" id="KW-1185">Reference proteome</keyword>
<sequence>MGDNRQTNDAADDHVGLSRRTTLSLMGHSGLLLGSQSATAATGTDPGPGPTGTQEHDVDFRGHSLANVGSLSMAARSQPITDFAGRNLSIGSDGVLHATSTSPFDGALVPIQNYEVGVFSPHETHFTRQHAPDPVTIPFDQLDEGFSNCFVSLSGAAVASEPDSTLSVRLVDLTSGDPLADSEVQETVSETRPTRVPVVGPQVAYDPERNAVLGFEAKVGGGDEQVALEGATVQLWGEVR</sequence>
<evidence type="ECO:0000313" key="2">
    <source>
        <dbReference type="EMBL" id="MFC4989828.1"/>
    </source>
</evidence>
<dbReference type="Proteomes" id="UP001595925">
    <property type="component" value="Unassembled WGS sequence"/>
</dbReference>
<organism evidence="2 3">
    <name type="scientific">Saliphagus infecundisoli</name>
    <dbReference type="NCBI Taxonomy" id="1849069"/>
    <lineage>
        <taxon>Archaea</taxon>
        <taxon>Methanobacteriati</taxon>
        <taxon>Methanobacteriota</taxon>
        <taxon>Stenosarchaea group</taxon>
        <taxon>Halobacteria</taxon>
        <taxon>Halobacteriales</taxon>
        <taxon>Natrialbaceae</taxon>
        <taxon>Saliphagus</taxon>
    </lineage>
</organism>
<accession>A0ABD5QJ89</accession>
<feature type="region of interest" description="Disordered" evidence="1">
    <location>
        <begin position="38"/>
        <end position="58"/>
    </location>
</feature>
<gene>
    <name evidence="2" type="ORF">ACFPFO_19095</name>
</gene>
<protein>
    <submittedName>
        <fullName evidence="2">Uncharacterized protein</fullName>
    </submittedName>
</protein>
<dbReference type="AlphaFoldDB" id="A0ABD5QJ89"/>
<reference evidence="2 3" key="1">
    <citation type="journal article" date="2019" name="Int. J. Syst. Evol. Microbiol.">
        <title>The Global Catalogue of Microorganisms (GCM) 10K type strain sequencing project: providing services to taxonomists for standard genome sequencing and annotation.</title>
        <authorList>
            <consortium name="The Broad Institute Genomics Platform"/>
            <consortium name="The Broad Institute Genome Sequencing Center for Infectious Disease"/>
            <person name="Wu L."/>
            <person name="Ma J."/>
        </authorList>
    </citation>
    <scope>NUCLEOTIDE SEQUENCE [LARGE SCALE GENOMIC DNA]</scope>
    <source>
        <strain evidence="2 3">CGMCC 1.15824</strain>
    </source>
</reference>
<name>A0ABD5QJ89_9EURY</name>
<proteinExistence type="predicted"/>
<comment type="caution">
    <text evidence="2">The sequence shown here is derived from an EMBL/GenBank/DDBJ whole genome shotgun (WGS) entry which is preliminary data.</text>
</comment>
<evidence type="ECO:0000256" key="1">
    <source>
        <dbReference type="SAM" id="MobiDB-lite"/>
    </source>
</evidence>